<dbReference type="GO" id="GO:0060271">
    <property type="term" value="P:cilium assembly"/>
    <property type="evidence" value="ECO:0007669"/>
    <property type="project" value="UniProtKB-UniRule"/>
</dbReference>
<evidence type="ECO:0000256" key="2">
    <source>
        <dbReference type="ARBA" id="ARBA00022490"/>
    </source>
</evidence>
<keyword evidence="4" id="KW-0966">Cell projection</keyword>
<dbReference type="AlphaFoldDB" id="A0A3B5AM13"/>
<evidence type="ECO:0000313" key="5">
    <source>
        <dbReference type="Ensembl" id="ENSSPAP00000021910.1"/>
    </source>
</evidence>
<protein>
    <recommendedName>
        <fullName evidence="4">Tektin</fullName>
    </recommendedName>
</protein>
<dbReference type="InterPro" id="IPR000435">
    <property type="entry name" value="Tektins"/>
</dbReference>
<dbReference type="GO" id="GO:0005634">
    <property type="term" value="C:nucleus"/>
    <property type="evidence" value="ECO:0007669"/>
    <property type="project" value="TreeGrafter"/>
</dbReference>
<sequence length="103" mass="11947">MLEKPRPCRYYRLLICDIFCIWAPNVSLPRLPIISIEVRQIDATVASLHQQLSEARGSLSHLEESRMALEKDISCKTHSLFIEREKCMTHRKRYPTVSALSGY</sequence>
<dbReference type="GO" id="GO:0015630">
    <property type="term" value="C:microtubule cytoskeleton"/>
    <property type="evidence" value="ECO:0007669"/>
    <property type="project" value="UniProtKB-UniRule"/>
</dbReference>
<reference evidence="5" key="1">
    <citation type="submission" date="2023-09" db="UniProtKB">
        <authorList>
            <consortium name="Ensembl"/>
        </authorList>
    </citation>
    <scope>IDENTIFICATION</scope>
</reference>
<comment type="similarity">
    <text evidence="1 4">Belongs to the tektin family.</text>
</comment>
<accession>A0A3B5AM13</accession>
<dbReference type="PANTHER" id="PTHR19960:SF12">
    <property type="entry name" value="TEKTIN-4"/>
    <property type="match status" value="1"/>
</dbReference>
<evidence type="ECO:0000256" key="1">
    <source>
        <dbReference type="ARBA" id="ARBA00007209"/>
    </source>
</evidence>
<keyword evidence="4" id="KW-0969">Cilium</keyword>
<keyword evidence="3" id="KW-0175">Coiled coil</keyword>
<dbReference type="GO" id="GO:0060294">
    <property type="term" value="P:cilium movement involved in cell motility"/>
    <property type="evidence" value="ECO:0007669"/>
    <property type="project" value="UniProtKB-UniRule"/>
</dbReference>
<dbReference type="InterPro" id="IPR048256">
    <property type="entry name" value="Tektin-like"/>
</dbReference>
<dbReference type="PANTHER" id="PTHR19960">
    <property type="entry name" value="TEKTIN"/>
    <property type="match status" value="1"/>
</dbReference>
<keyword evidence="2" id="KW-0963">Cytoplasm</keyword>
<organism evidence="5">
    <name type="scientific">Stegastes partitus</name>
    <name type="common">bicolor damselfish</name>
    <dbReference type="NCBI Taxonomy" id="144197"/>
    <lineage>
        <taxon>Eukaryota</taxon>
        <taxon>Metazoa</taxon>
        <taxon>Chordata</taxon>
        <taxon>Craniata</taxon>
        <taxon>Vertebrata</taxon>
        <taxon>Euteleostomi</taxon>
        <taxon>Actinopterygii</taxon>
        <taxon>Neopterygii</taxon>
        <taxon>Teleostei</taxon>
        <taxon>Neoteleostei</taxon>
        <taxon>Acanthomorphata</taxon>
        <taxon>Ovalentaria</taxon>
        <taxon>Pomacentridae</taxon>
        <taxon>Stegastes</taxon>
    </lineage>
</organism>
<dbReference type="Ensembl" id="ENSSPAT00000022257.1">
    <property type="protein sequence ID" value="ENSSPAP00000021910.1"/>
    <property type="gene ID" value="ENSSPAG00000016562.1"/>
</dbReference>
<evidence type="ECO:0000256" key="4">
    <source>
        <dbReference type="RuleBase" id="RU367040"/>
    </source>
</evidence>
<keyword evidence="4" id="KW-0282">Flagellum</keyword>
<evidence type="ECO:0000256" key="3">
    <source>
        <dbReference type="ARBA" id="ARBA00023054"/>
    </source>
</evidence>
<dbReference type="STRING" id="144197.ENSSPAP00000021910"/>
<proteinExistence type="inferred from homology"/>
<dbReference type="GO" id="GO:0005930">
    <property type="term" value="C:axoneme"/>
    <property type="evidence" value="ECO:0007669"/>
    <property type="project" value="UniProtKB-SubCell"/>
</dbReference>
<comment type="subcellular location">
    <subcellularLocation>
        <location evidence="4">Cytoplasm</location>
        <location evidence="4">Cytoskeleton</location>
        <location evidence="4">Cilium axoneme</location>
    </subcellularLocation>
</comment>
<dbReference type="Pfam" id="PF03148">
    <property type="entry name" value="Tektin"/>
    <property type="match status" value="1"/>
</dbReference>
<name>A0A3B5AM13_9TELE</name>
<dbReference type="GeneTree" id="ENSGT00950000182894"/>
<dbReference type="GO" id="GO:0036126">
    <property type="term" value="C:sperm flagellum"/>
    <property type="evidence" value="ECO:0007669"/>
    <property type="project" value="TreeGrafter"/>
</dbReference>